<evidence type="ECO:0000313" key="4">
    <source>
        <dbReference type="Proteomes" id="UP000593566"/>
    </source>
</evidence>
<feature type="signal peptide" evidence="2">
    <location>
        <begin position="1"/>
        <end position="17"/>
    </location>
</feature>
<reference evidence="3 4" key="1">
    <citation type="journal article" date="2020" name="Genomics">
        <title>Complete, high-quality genomes from long-read metagenomic sequencing of two wolf lichen thalli reveals enigmatic genome architecture.</title>
        <authorList>
            <person name="McKenzie S.K."/>
            <person name="Walston R.F."/>
            <person name="Allen J.L."/>
        </authorList>
    </citation>
    <scope>NUCLEOTIDE SEQUENCE [LARGE SCALE GENOMIC DNA]</scope>
    <source>
        <strain evidence="3">WasteWater1</strain>
    </source>
</reference>
<comment type="caution">
    <text evidence="3">The sequence shown here is derived from an EMBL/GenBank/DDBJ whole genome shotgun (WGS) entry which is preliminary data.</text>
</comment>
<dbReference type="Proteomes" id="UP000593566">
    <property type="component" value="Unassembled WGS sequence"/>
</dbReference>
<dbReference type="PANTHER" id="PTHR40625:SF1">
    <property type="entry name" value="AMP-ACTIVATED PROTEIN KINASE GLYCOGEN-BINDING DOMAIN-CONTAINING PROTEIN"/>
    <property type="match status" value="1"/>
</dbReference>
<sequence>MASTTLITFMLQVPTTAFSVEILGSWDNFTKPYQLKRDRKTGPGQWRGCHTFENITCDGDTLHSSTSRDGGLKMGGTYWYYYVIDGDIDYHDPAEPSTSLCPLLPGQMVNELNVPVQGKVIFGGSRNVSSSSLDSAVFTLDPKDKYLPPGVRRATTTSAVHARKPPLPATTRPMFRAPRNGSTLADVVPQTSKTTHDVLNLESQRSLLSVFHRMRQTRSAGSNTKSNLVWPRKVFSRAGQPTEQDAPNFVPKVTELPDRTPSLPPTKIRDGFETPTRLPSTAGTTDRAPTAFLINLTVPKDNVRPLELLPSSDHSQSAPPNERELGLEGRHATSSIRNSETSFLSTYYTPLEQLRDTLSFFAPTAVEKEDDTVLSDRLGGLNLVPDAQATLADPTKMPLDEQITISNAVPPTETLGSLELDFHSPKYGYAESLASYATSANFSPCLASNSTHSGPTSPCHLSQPETPDTSEFGDDFLPPLRDSESFTQTGRRTSSDLDLLLARPSSRPAPPHLLRSQGDHRQDSHTTLGGFQGYSLPDHDHASVLTIRKLPSSTFTKTAGASPFTQQSGEQDLVHSWNDGSEHRMTALGELVDDLGYLGKVII</sequence>
<feature type="compositionally biased region" description="Polar residues" evidence="1">
    <location>
        <begin position="448"/>
        <end position="469"/>
    </location>
</feature>
<evidence type="ECO:0000313" key="3">
    <source>
        <dbReference type="EMBL" id="KAF6217961.1"/>
    </source>
</evidence>
<organism evidence="3 4">
    <name type="scientific">Letharia lupina</name>
    <dbReference type="NCBI Taxonomy" id="560253"/>
    <lineage>
        <taxon>Eukaryota</taxon>
        <taxon>Fungi</taxon>
        <taxon>Dikarya</taxon>
        <taxon>Ascomycota</taxon>
        <taxon>Pezizomycotina</taxon>
        <taxon>Lecanoromycetes</taxon>
        <taxon>OSLEUM clade</taxon>
        <taxon>Lecanoromycetidae</taxon>
        <taxon>Lecanorales</taxon>
        <taxon>Lecanorineae</taxon>
        <taxon>Parmeliaceae</taxon>
        <taxon>Letharia</taxon>
    </lineage>
</organism>
<evidence type="ECO:0000256" key="2">
    <source>
        <dbReference type="SAM" id="SignalP"/>
    </source>
</evidence>
<proteinExistence type="predicted"/>
<keyword evidence="2" id="KW-0732">Signal</keyword>
<dbReference type="PANTHER" id="PTHR40625">
    <property type="entry name" value="GTP-BINDING PROTEIN ESDC-RELATED"/>
    <property type="match status" value="1"/>
</dbReference>
<dbReference type="RefSeq" id="XP_037147396.1">
    <property type="nucleotide sequence ID" value="XM_037297271.1"/>
</dbReference>
<name>A0A8H6C7B2_9LECA</name>
<dbReference type="EMBL" id="JACCJB010000024">
    <property type="protein sequence ID" value="KAF6217961.1"/>
    <property type="molecule type" value="Genomic_DNA"/>
</dbReference>
<feature type="chain" id="PRO_5034901618" evidence="2">
    <location>
        <begin position="18"/>
        <end position="603"/>
    </location>
</feature>
<feature type="region of interest" description="Disordered" evidence="1">
    <location>
        <begin position="305"/>
        <end position="334"/>
    </location>
</feature>
<accession>A0A8H6C7B2</accession>
<feature type="region of interest" description="Disordered" evidence="1">
    <location>
        <begin position="448"/>
        <end position="535"/>
    </location>
</feature>
<protein>
    <submittedName>
        <fullName evidence="3">Uncharacterized protein</fullName>
    </submittedName>
</protein>
<keyword evidence="4" id="KW-1185">Reference proteome</keyword>
<gene>
    <name evidence="3" type="ORF">HO133_006373</name>
</gene>
<dbReference type="GeneID" id="59334774"/>
<dbReference type="AlphaFoldDB" id="A0A8H6C7B2"/>
<evidence type="ECO:0000256" key="1">
    <source>
        <dbReference type="SAM" id="MobiDB-lite"/>
    </source>
</evidence>
<feature type="region of interest" description="Disordered" evidence="1">
    <location>
        <begin position="239"/>
        <end position="285"/>
    </location>
</feature>
<feature type="compositionally biased region" description="Basic and acidic residues" evidence="1">
    <location>
        <begin position="321"/>
        <end position="331"/>
    </location>
</feature>